<dbReference type="InterPro" id="IPR004268">
    <property type="entry name" value="MurJ"/>
</dbReference>
<keyword evidence="5 8" id="KW-0573">Peptidoglycan synthesis</keyword>
<keyword evidence="8 9" id="KW-0813">Transport</keyword>
<feature type="transmembrane region" description="Helical" evidence="8">
    <location>
        <begin position="110"/>
        <end position="132"/>
    </location>
</feature>
<dbReference type="NCBIfam" id="TIGR01695">
    <property type="entry name" value="murJ_mviN"/>
    <property type="match status" value="1"/>
</dbReference>
<feature type="transmembrane region" description="Helical" evidence="8">
    <location>
        <begin position="376"/>
        <end position="397"/>
    </location>
</feature>
<feature type="transmembrane region" description="Helical" evidence="8">
    <location>
        <begin position="255"/>
        <end position="280"/>
    </location>
</feature>
<feature type="transmembrane region" description="Helical" evidence="8">
    <location>
        <begin position="28"/>
        <end position="47"/>
    </location>
</feature>
<evidence type="ECO:0000256" key="9">
    <source>
        <dbReference type="PIRNR" id="PIRNR002869"/>
    </source>
</evidence>
<feature type="transmembrane region" description="Helical" evidence="8">
    <location>
        <begin position="300"/>
        <end position="320"/>
    </location>
</feature>
<dbReference type="PRINTS" id="PR01806">
    <property type="entry name" value="VIRFACTRMVIN"/>
</dbReference>
<keyword evidence="3 8" id="KW-0812">Transmembrane</keyword>
<sequence length="499" mass="54309">MIKVWGGRVFRFNIRNFRLSGGLTSRRFSIVEAALLLMIGILASRGLGVIRQSLFNAFFGTGPEANAFYAAIRLPDALFNLIAGGALSHAFIPVFLAYEKRKGQEAAWKLSSLVFNVMLLVLTLVVIGGEFFVPTFTRSLLVPGYSEAEKVLTISLTRILLFQPLLLCLGTIVTGVLNSKRQFLLPAFSIAIYNLGQIAGLACTRFIPGIGIYGPTYGVLVASFLQVAVQAIPLFRQGVRYSFTWNFRHPGLLEVLRLLGPNSLALAVAYLALIIETYFVSFLPDPASLAALHNADMLQALPFSLLSQAIGQALLPHMTIHAAAGRYVRMRYMALRVMGASILLTLPAAIGLAVTGQWIIRLIFQHGAFDAHSTALTYLALLGYVFAIPGVTAGDMISRGFLALKDATTPLFTGILSLLCRVGTIIVLIGVLPRAYVILAIPLGYALGSSVEAFTLASLLLWRLGKKARLDAGMQRLLRYRRYLARTRQEALASPSSSR</sequence>
<dbReference type="PIRSF" id="PIRSF002869">
    <property type="entry name" value="MviN"/>
    <property type="match status" value="1"/>
</dbReference>
<dbReference type="CDD" id="cd13123">
    <property type="entry name" value="MATE_MurJ_like"/>
    <property type="match status" value="1"/>
</dbReference>
<dbReference type="PANTHER" id="PTHR47019">
    <property type="entry name" value="LIPID II FLIPPASE MURJ"/>
    <property type="match status" value="1"/>
</dbReference>
<feature type="transmembrane region" description="Helical" evidence="8">
    <location>
        <begin position="435"/>
        <end position="462"/>
    </location>
</feature>
<keyword evidence="8 9" id="KW-0961">Cell wall biogenesis/degradation</keyword>
<dbReference type="PANTHER" id="PTHR47019:SF1">
    <property type="entry name" value="LIPID II FLIPPASE MURJ"/>
    <property type="match status" value="1"/>
</dbReference>
<dbReference type="InterPro" id="IPR051050">
    <property type="entry name" value="Lipid_II_flippase_MurJ/MviN"/>
</dbReference>
<gene>
    <name evidence="8" type="primary">murJ</name>
    <name evidence="10" type="ORF">KSB_08590</name>
</gene>
<dbReference type="Pfam" id="PF03023">
    <property type="entry name" value="MurJ"/>
    <property type="match status" value="1"/>
</dbReference>
<evidence type="ECO:0000256" key="3">
    <source>
        <dbReference type="ARBA" id="ARBA00022692"/>
    </source>
</evidence>
<keyword evidence="4 8" id="KW-0133">Cell shape</keyword>
<dbReference type="EMBL" id="BNJG01000001">
    <property type="protein sequence ID" value="GHO52384.1"/>
    <property type="molecule type" value="Genomic_DNA"/>
</dbReference>
<evidence type="ECO:0000313" key="10">
    <source>
        <dbReference type="EMBL" id="GHO52384.1"/>
    </source>
</evidence>
<dbReference type="HAMAP" id="MF_02078">
    <property type="entry name" value="MurJ_MviN"/>
    <property type="match status" value="1"/>
</dbReference>
<comment type="function">
    <text evidence="8 9">Involved in peptidoglycan biosynthesis. Transports lipid-linked peptidoglycan precursors from the inner to the outer leaflet of the cytoplasmic membrane.</text>
</comment>
<keyword evidence="2 8" id="KW-1003">Cell membrane</keyword>
<keyword evidence="11" id="KW-1185">Reference proteome</keyword>
<reference evidence="10 11" key="1">
    <citation type="journal article" date="2021" name="Int. J. Syst. Evol. Microbiol.">
        <title>Reticulibacter mediterranei gen. nov., sp. nov., within the new family Reticulibacteraceae fam. nov., and Ktedonospora formicarum gen. nov., sp. nov., Ktedonobacter robiniae sp. nov., Dictyobacter formicarum sp. nov. and Dictyobacter arantiisoli sp. nov., belonging to the class Ktedonobacteria.</title>
        <authorList>
            <person name="Yabe S."/>
            <person name="Zheng Y."/>
            <person name="Wang C.M."/>
            <person name="Sakai Y."/>
            <person name="Abe K."/>
            <person name="Yokota A."/>
            <person name="Donadio S."/>
            <person name="Cavaletti L."/>
            <person name="Monciardini P."/>
        </authorList>
    </citation>
    <scope>NUCLEOTIDE SEQUENCE [LARGE SCALE GENOMIC DNA]</scope>
    <source>
        <strain evidence="10 11">SOSP1-30</strain>
    </source>
</reference>
<organism evidence="10 11">
    <name type="scientific">Ktedonobacter robiniae</name>
    <dbReference type="NCBI Taxonomy" id="2778365"/>
    <lineage>
        <taxon>Bacteria</taxon>
        <taxon>Bacillati</taxon>
        <taxon>Chloroflexota</taxon>
        <taxon>Ktedonobacteria</taxon>
        <taxon>Ktedonobacterales</taxon>
        <taxon>Ktedonobacteraceae</taxon>
        <taxon>Ktedonobacter</taxon>
    </lineage>
</organism>
<evidence type="ECO:0000256" key="5">
    <source>
        <dbReference type="ARBA" id="ARBA00022984"/>
    </source>
</evidence>
<evidence type="ECO:0000256" key="7">
    <source>
        <dbReference type="ARBA" id="ARBA00023136"/>
    </source>
</evidence>
<comment type="caution">
    <text evidence="10">The sequence shown here is derived from an EMBL/GenBank/DDBJ whole genome shotgun (WGS) entry which is preliminary data.</text>
</comment>
<feature type="transmembrane region" description="Helical" evidence="8">
    <location>
        <begin position="184"/>
        <end position="207"/>
    </location>
</feature>
<evidence type="ECO:0000256" key="2">
    <source>
        <dbReference type="ARBA" id="ARBA00022475"/>
    </source>
</evidence>
<evidence type="ECO:0000256" key="1">
    <source>
        <dbReference type="ARBA" id="ARBA00004651"/>
    </source>
</evidence>
<feature type="transmembrane region" description="Helical" evidence="8">
    <location>
        <begin position="409"/>
        <end position="429"/>
    </location>
</feature>
<evidence type="ECO:0000256" key="4">
    <source>
        <dbReference type="ARBA" id="ARBA00022960"/>
    </source>
</evidence>
<comment type="similarity">
    <text evidence="8 9">Belongs to the MurJ/MviN family.</text>
</comment>
<proteinExistence type="inferred from homology"/>
<comment type="subcellular location">
    <subcellularLocation>
        <location evidence="1 8">Cell membrane</location>
        <topology evidence="1 8">Multi-pass membrane protein</topology>
    </subcellularLocation>
</comment>
<keyword evidence="7 8" id="KW-0472">Membrane</keyword>
<feature type="transmembrane region" description="Helical" evidence="8">
    <location>
        <begin position="341"/>
        <end position="364"/>
    </location>
</feature>
<protein>
    <recommendedName>
        <fullName evidence="8">Probable lipid II flippase MurJ</fullName>
    </recommendedName>
</protein>
<evidence type="ECO:0000313" key="11">
    <source>
        <dbReference type="Proteomes" id="UP000654345"/>
    </source>
</evidence>
<feature type="transmembrane region" description="Helical" evidence="8">
    <location>
        <begin position="152"/>
        <end position="177"/>
    </location>
</feature>
<evidence type="ECO:0000256" key="8">
    <source>
        <dbReference type="HAMAP-Rule" id="MF_02078"/>
    </source>
</evidence>
<dbReference type="Proteomes" id="UP000654345">
    <property type="component" value="Unassembled WGS sequence"/>
</dbReference>
<accession>A0ABQ3UI47</accession>
<feature type="transmembrane region" description="Helical" evidence="8">
    <location>
        <begin position="78"/>
        <end position="98"/>
    </location>
</feature>
<keyword evidence="6 8" id="KW-1133">Transmembrane helix</keyword>
<comment type="pathway">
    <text evidence="8">Cell wall biogenesis; peptidoglycan biosynthesis.</text>
</comment>
<evidence type="ECO:0000256" key="6">
    <source>
        <dbReference type="ARBA" id="ARBA00022989"/>
    </source>
</evidence>
<feature type="transmembrane region" description="Helical" evidence="8">
    <location>
        <begin position="213"/>
        <end position="235"/>
    </location>
</feature>
<name>A0ABQ3UI47_9CHLR</name>